<dbReference type="Proteomes" id="UP000245423">
    <property type="component" value="Chromosome 1"/>
</dbReference>
<name>A0A1M4PM37_9FIRM</name>
<organism evidence="1 2">
    <name type="scientific">[Clostridium] ultunense Esp</name>
    <dbReference type="NCBI Taxonomy" id="1288971"/>
    <lineage>
        <taxon>Bacteria</taxon>
        <taxon>Bacillati</taxon>
        <taxon>Bacillota</taxon>
        <taxon>Tissierellia</taxon>
        <taxon>Tissierellales</taxon>
        <taxon>Tepidimicrobiaceae</taxon>
        <taxon>Schnuerera</taxon>
    </lineage>
</organism>
<evidence type="ECO:0000313" key="2">
    <source>
        <dbReference type="Proteomes" id="UP000245423"/>
    </source>
</evidence>
<accession>A0A1M4PM37</accession>
<dbReference type="AlphaFoldDB" id="A0A1M4PM37"/>
<evidence type="ECO:0000313" key="1">
    <source>
        <dbReference type="EMBL" id="SHD76522.1"/>
    </source>
</evidence>
<keyword evidence="2" id="KW-1185">Reference proteome</keyword>
<dbReference type="EMBL" id="LT669839">
    <property type="protein sequence ID" value="SHD76522.1"/>
    <property type="molecule type" value="Genomic_DNA"/>
</dbReference>
<protein>
    <submittedName>
        <fullName evidence="1">Uncharacterized protein</fullName>
    </submittedName>
</protein>
<reference evidence="1 2" key="1">
    <citation type="submission" date="2016-11" db="EMBL/GenBank/DDBJ databases">
        <authorList>
            <person name="Manzoor S."/>
        </authorList>
    </citation>
    <scope>NUCLEOTIDE SEQUENCE [LARGE SCALE GENOMIC DNA]</scope>
    <source>
        <strain evidence="1">Clostridium ultunense strain Esp</strain>
    </source>
</reference>
<gene>
    <name evidence="1" type="ORF">CUESP1_1149</name>
</gene>
<proteinExistence type="predicted"/>
<sequence>MSKQILVSKILHCLNAMVSNFDRIKLILIVFQQQLDTIPFTKLVYNFCRH</sequence>